<comment type="subunit">
    <text evidence="3">Homotrimer; associates with NifD.</text>
</comment>
<dbReference type="Pfam" id="PF03206">
    <property type="entry name" value="NifW"/>
    <property type="match status" value="1"/>
</dbReference>
<dbReference type="EMBL" id="JAWRCO010000001">
    <property type="protein sequence ID" value="MDW6003984.1"/>
    <property type="molecule type" value="Genomic_DNA"/>
</dbReference>
<evidence type="ECO:0000313" key="6">
    <source>
        <dbReference type="EMBL" id="MDW6003984.1"/>
    </source>
</evidence>
<dbReference type="Proteomes" id="UP000196125">
    <property type="component" value="Unassembled WGS sequence"/>
</dbReference>
<dbReference type="OrthoDB" id="9811868at2"/>
<protein>
    <recommendedName>
        <fullName evidence="4">Nitrogenase-stabilizing/protective protein NifW</fullName>
    </recommendedName>
</protein>
<evidence type="ECO:0000313" key="8">
    <source>
        <dbReference type="Proteomes" id="UP000196125"/>
    </source>
</evidence>
<keyword evidence="5" id="KW-0535">Nitrogen fixation</keyword>
<proteinExistence type="inferred from homology"/>
<comment type="function">
    <text evidence="1">May protect the nitrogenase Fe-Mo protein from oxidative damage.</text>
</comment>
<sequence>MNRQDDFRSDLAMLETAEDILHYFAIGYDDVLVQRKHVQLLRLFHKLLSQTAEPGFDDYRRALLLAYQQISLGREPLFNASHCLQCNSPCDSFYDSPDCNEG</sequence>
<organism evidence="7 8">
    <name type="scientific">Vibrio mangrovi</name>
    <dbReference type="NCBI Taxonomy" id="474394"/>
    <lineage>
        <taxon>Bacteria</taxon>
        <taxon>Pseudomonadati</taxon>
        <taxon>Pseudomonadota</taxon>
        <taxon>Gammaproteobacteria</taxon>
        <taxon>Vibrionales</taxon>
        <taxon>Vibrionaceae</taxon>
        <taxon>Vibrio</taxon>
    </lineage>
</organism>
<evidence type="ECO:0000313" key="9">
    <source>
        <dbReference type="Proteomes" id="UP001283366"/>
    </source>
</evidence>
<evidence type="ECO:0000256" key="4">
    <source>
        <dbReference type="ARBA" id="ARBA00016274"/>
    </source>
</evidence>
<evidence type="ECO:0000256" key="3">
    <source>
        <dbReference type="ARBA" id="ARBA00011284"/>
    </source>
</evidence>
<comment type="similarity">
    <text evidence="2">Belongs to the NifW family.</text>
</comment>
<keyword evidence="9" id="KW-1185">Reference proteome</keyword>
<dbReference type="Proteomes" id="UP001283366">
    <property type="component" value="Unassembled WGS sequence"/>
</dbReference>
<reference evidence="6 9" key="2">
    <citation type="submission" date="2023-11" db="EMBL/GenBank/DDBJ databases">
        <title>Plant-associative lifestyle of Vibrio porteresiae and its evolutionary dynamics.</title>
        <authorList>
            <person name="Rameshkumar N."/>
            <person name="Kirti K."/>
        </authorList>
    </citation>
    <scope>NUCLEOTIDE SEQUENCE [LARGE SCALE GENOMIC DNA]</scope>
    <source>
        <strain evidence="6 9">MSSRF38</strain>
    </source>
</reference>
<dbReference type="GO" id="GO:0009399">
    <property type="term" value="P:nitrogen fixation"/>
    <property type="evidence" value="ECO:0007669"/>
    <property type="project" value="InterPro"/>
</dbReference>
<evidence type="ECO:0000313" key="7">
    <source>
        <dbReference type="EMBL" id="SMR99219.1"/>
    </source>
</evidence>
<evidence type="ECO:0000256" key="5">
    <source>
        <dbReference type="ARBA" id="ARBA00023231"/>
    </source>
</evidence>
<evidence type="ECO:0000256" key="1">
    <source>
        <dbReference type="ARBA" id="ARBA00002247"/>
    </source>
</evidence>
<dbReference type="AlphaFoldDB" id="A0A1Y6INH2"/>
<name>A0A1Y6INH2_9VIBR</name>
<accession>A0A1Y6INH2</accession>
<evidence type="ECO:0000256" key="2">
    <source>
        <dbReference type="ARBA" id="ARBA00008351"/>
    </source>
</evidence>
<gene>
    <name evidence="6" type="ORF">SBX37_14085</name>
    <name evidence="7" type="ORF">VIM7927_00443</name>
</gene>
<dbReference type="EMBL" id="FXXI01000001">
    <property type="protein sequence ID" value="SMR99219.1"/>
    <property type="molecule type" value="Genomic_DNA"/>
</dbReference>
<reference evidence="7 8" key="1">
    <citation type="submission" date="2017-05" db="EMBL/GenBank/DDBJ databases">
        <authorList>
            <person name="Song R."/>
            <person name="Chenine A.L."/>
            <person name="Ruprecht R.M."/>
        </authorList>
    </citation>
    <scope>NUCLEOTIDE SEQUENCE [LARGE SCALE GENOMIC DNA]</scope>
    <source>
        <strain evidence="7 8">CECT 7927</strain>
    </source>
</reference>
<dbReference type="RefSeq" id="WP_087479265.1">
    <property type="nucleotide sequence ID" value="NZ_AP024883.1"/>
</dbReference>
<dbReference type="InterPro" id="IPR004893">
    <property type="entry name" value="NifW"/>
</dbReference>